<feature type="transmembrane region" description="Helical" evidence="6">
    <location>
        <begin position="12"/>
        <end position="32"/>
    </location>
</feature>
<keyword evidence="4 6" id="KW-1133">Transmembrane helix</keyword>
<feature type="transmembrane region" description="Helical" evidence="6">
    <location>
        <begin position="272"/>
        <end position="290"/>
    </location>
</feature>
<dbReference type="EMBL" id="QPKV01000003">
    <property type="protein sequence ID" value="RDC57086.1"/>
    <property type="molecule type" value="Genomic_DNA"/>
</dbReference>
<comment type="subcellular location">
    <subcellularLocation>
        <location evidence="1">Cell membrane</location>
        <topology evidence="1">Multi-pass membrane protein</topology>
    </subcellularLocation>
</comment>
<dbReference type="PANTHER" id="PTHR30250:SF11">
    <property type="entry name" value="O-ANTIGEN TRANSPORTER-RELATED"/>
    <property type="match status" value="1"/>
</dbReference>
<accession>A0A369Q236</accession>
<feature type="transmembrane region" description="Helical" evidence="6">
    <location>
        <begin position="444"/>
        <end position="462"/>
    </location>
</feature>
<organism evidence="7 8">
    <name type="scientific">Pedobacter chinensis</name>
    <dbReference type="NCBI Taxonomy" id="2282421"/>
    <lineage>
        <taxon>Bacteria</taxon>
        <taxon>Pseudomonadati</taxon>
        <taxon>Bacteroidota</taxon>
        <taxon>Sphingobacteriia</taxon>
        <taxon>Sphingobacteriales</taxon>
        <taxon>Sphingobacteriaceae</taxon>
        <taxon>Pedobacter</taxon>
    </lineage>
</organism>
<feature type="transmembrane region" description="Helical" evidence="6">
    <location>
        <begin position="155"/>
        <end position="178"/>
    </location>
</feature>
<feature type="transmembrane region" description="Helical" evidence="6">
    <location>
        <begin position="198"/>
        <end position="219"/>
    </location>
</feature>
<keyword evidence="3 6" id="KW-0812">Transmembrane</keyword>
<protein>
    <submittedName>
        <fullName evidence="7">Polysaccharide biosynthesis protein</fullName>
    </submittedName>
</protein>
<evidence type="ECO:0000256" key="6">
    <source>
        <dbReference type="SAM" id="Phobius"/>
    </source>
</evidence>
<feature type="transmembrane region" description="Helical" evidence="6">
    <location>
        <begin position="124"/>
        <end position="143"/>
    </location>
</feature>
<feature type="transmembrane region" description="Helical" evidence="6">
    <location>
        <begin position="351"/>
        <end position="373"/>
    </location>
</feature>
<evidence type="ECO:0000313" key="7">
    <source>
        <dbReference type="EMBL" id="RDC57086.1"/>
    </source>
</evidence>
<gene>
    <name evidence="7" type="ORF">DU508_07805</name>
</gene>
<dbReference type="PANTHER" id="PTHR30250">
    <property type="entry name" value="PST FAMILY PREDICTED COLANIC ACID TRANSPORTER"/>
    <property type="match status" value="1"/>
</dbReference>
<keyword evidence="8" id="KW-1185">Reference proteome</keyword>
<feature type="transmembrane region" description="Helical" evidence="6">
    <location>
        <begin position="468"/>
        <end position="485"/>
    </location>
</feature>
<dbReference type="OrthoDB" id="9814608at2"/>
<feature type="transmembrane region" description="Helical" evidence="6">
    <location>
        <begin position="80"/>
        <end position="102"/>
    </location>
</feature>
<dbReference type="RefSeq" id="WP_115402266.1">
    <property type="nucleotide sequence ID" value="NZ_QPKV01000003.1"/>
</dbReference>
<dbReference type="GO" id="GO:0005886">
    <property type="term" value="C:plasma membrane"/>
    <property type="evidence" value="ECO:0007669"/>
    <property type="project" value="UniProtKB-SubCell"/>
</dbReference>
<proteinExistence type="predicted"/>
<feature type="transmembrane region" description="Helical" evidence="6">
    <location>
        <begin position="231"/>
        <end position="252"/>
    </location>
</feature>
<comment type="caution">
    <text evidence="7">The sequence shown here is derived from an EMBL/GenBank/DDBJ whole genome shotgun (WGS) entry which is preliminary data.</text>
</comment>
<feature type="transmembrane region" description="Helical" evidence="6">
    <location>
        <begin position="38"/>
        <end position="60"/>
    </location>
</feature>
<evidence type="ECO:0000256" key="2">
    <source>
        <dbReference type="ARBA" id="ARBA00022475"/>
    </source>
</evidence>
<evidence type="ECO:0000256" key="5">
    <source>
        <dbReference type="ARBA" id="ARBA00023136"/>
    </source>
</evidence>
<dbReference type="Proteomes" id="UP000253961">
    <property type="component" value="Unassembled WGS sequence"/>
</dbReference>
<evidence type="ECO:0000256" key="3">
    <source>
        <dbReference type="ARBA" id="ARBA00022692"/>
    </source>
</evidence>
<keyword evidence="5 6" id="KW-0472">Membrane</keyword>
<dbReference type="AlphaFoldDB" id="A0A369Q236"/>
<keyword evidence="2" id="KW-1003">Cell membrane</keyword>
<evidence type="ECO:0000256" key="1">
    <source>
        <dbReference type="ARBA" id="ARBA00004651"/>
    </source>
</evidence>
<evidence type="ECO:0000256" key="4">
    <source>
        <dbReference type="ARBA" id="ARBA00022989"/>
    </source>
</evidence>
<reference evidence="7 8" key="1">
    <citation type="submission" date="2018-07" db="EMBL/GenBank/DDBJ databases">
        <title>Pedobacter sp. nov., isolated from soil.</title>
        <authorList>
            <person name="Zhou L.Y."/>
            <person name="Du Z.J."/>
        </authorList>
    </citation>
    <scope>NUCLEOTIDE SEQUENCE [LARGE SCALE GENOMIC DNA]</scope>
    <source>
        <strain evidence="7 8">JDX94</strain>
    </source>
</reference>
<dbReference type="Pfam" id="PF01943">
    <property type="entry name" value="Polysacc_synt"/>
    <property type="match status" value="1"/>
</dbReference>
<dbReference type="InterPro" id="IPR002797">
    <property type="entry name" value="Polysacc_synth"/>
</dbReference>
<evidence type="ECO:0000313" key="8">
    <source>
        <dbReference type="Proteomes" id="UP000253961"/>
    </source>
</evidence>
<name>A0A369Q236_9SPHI</name>
<feature type="transmembrane region" description="Helical" evidence="6">
    <location>
        <begin position="412"/>
        <end position="432"/>
    </location>
</feature>
<dbReference type="InterPro" id="IPR050833">
    <property type="entry name" value="Poly_Biosynth_Transport"/>
</dbReference>
<feature type="transmembrane region" description="Helical" evidence="6">
    <location>
        <begin position="311"/>
        <end position="331"/>
    </location>
</feature>
<feature type="transmembrane region" description="Helical" evidence="6">
    <location>
        <begin position="385"/>
        <end position="406"/>
    </location>
</feature>
<sequence>MSVYKKFIGQTMIYGISTIVSRLLNFILTPIFTRTYAAAAYGIFTKMYSYASLINAVLAFGMETTFFRYLNKYEDKKQQVYNNSFLVIAFISLLFLITGLIFTDPITKWLLNNNMSQFQDQRRYVQYFLWLLFSDAICIIPFAKLRADGKPFRYSLLKFINILTYVSICLFFIYIIPAIIKHDWPTAAFFKNFFREKWIGYVFIANLIASAVTFILLIPEFLKLQLKFDRTLFMTMLSYSWPVLVANLSFIINENLDKILLDKYSTEAQVGIYGAVCKIAIFMSIFNTAFRLGAEPFFFSHAKNANAKQTYAAILQYFVIALAVLFVALVANIEILKYFISRDRAHVAEYWAGLPAVPYLLLGYVCLGIYMNLSVWYRLSDQTRFGLYISLVGAFITVVFNILLIPEFGYMGSAWVSLAAYATMTIISYILGQKYYPIPYNLKKILTYLIVSAVIVFSSFFIFNRNIYIGNAMLIAFVAGIAYFEKNDLMKILKR</sequence>